<dbReference type="EMBL" id="SWFS01000562">
    <property type="protein sequence ID" value="KAA8897532.1"/>
    <property type="molecule type" value="Genomic_DNA"/>
</dbReference>
<accession>A0A642UED1</accession>
<dbReference type="Proteomes" id="UP000761534">
    <property type="component" value="Unassembled WGS sequence"/>
</dbReference>
<evidence type="ECO:0000256" key="1">
    <source>
        <dbReference type="SAM" id="SignalP"/>
    </source>
</evidence>
<sequence length="162" mass="18187">MRISSILSAAFMAGVGLCEASQRPDFMLRIAEGPSDLIDKYVVLREFTEGEHWVEADDEAGDLYRLDDEQHLFSKKDNTEDVYGGVLLVYPGSSFKALYFNKCATSQGFEIQGGRLTFDGEEHWALCDIEGWGKAVSWMKGVVSTPEKCQKIAIRWDPVHTL</sequence>
<comment type="caution">
    <text evidence="2">The sequence shown here is derived from an EMBL/GenBank/DDBJ whole genome shotgun (WGS) entry which is preliminary data.</text>
</comment>
<gene>
    <name evidence="2" type="ORF">TRICI_006712</name>
</gene>
<keyword evidence="1" id="KW-0732">Signal</keyword>
<protein>
    <submittedName>
        <fullName evidence="2">Uncharacterized protein</fullName>
    </submittedName>
</protein>
<feature type="signal peptide" evidence="1">
    <location>
        <begin position="1"/>
        <end position="20"/>
    </location>
</feature>
<dbReference type="AlphaFoldDB" id="A0A642UED1"/>
<name>A0A642UED1_9ASCO</name>
<proteinExistence type="predicted"/>
<dbReference type="VEuPathDB" id="FungiDB:TRICI_006712"/>
<evidence type="ECO:0000313" key="3">
    <source>
        <dbReference type="Proteomes" id="UP000761534"/>
    </source>
</evidence>
<keyword evidence="3" id="KW-1185">Reference proteome</keyword>
<organism evidence="2 3">
    <name type="scientific">Trichomonascus ciferrii</name>
    <dbReference type="NCBI Taxonomy" id="44093"/>
    <lineage>
        <taxon>Eukaryota</taxon>
        <taxon>Fungi</taxon>
        <taxon>Dikarya</taxon>
        <taxon>Ascomycota</taxon>
        <taxon>Saccharomycotina</taxon>
        <taxon>Dipodascomycetes</taxon>
        <taxon>Dipodascales</taxon>
        <taxon>Trichomonascaceae</taxon>
        <taxon>Trichomonascus</taxon>
        <taxon>Trichomonascus ciferrii complex</taxon>
    </lineage>
</organism>
<reference evidence="2" key="1">
    <citation type="journal article" date="2019" name="G3 (Bethesda)">
        <title>Genome Assemblies of Two Rare Opportunistic Yeast Pathogens: Diutina rugosa (syn. Candida rugosa) and Trichomonascus ciferrii (syn. Candida ciferrii).</title>
        <authorList>
            <person name="Mixao V."/>
            <person name="Saus E."/>
            <person name="Hansen A.P."/>
            <person name="Lass-Florl C."/>
            <person name="Gabaldon T."/>
        </authorList>
    </citation>
    <scope>NUCLEOTIDE SEQUENCE</scope>
    <source>
        <strain evidence="2">CBS 4856</strain>
    </source>
</reference>
<feature type="chain" id="PRO_5024966119" evidence="1">
    <location>
        <begin position="21"/>
        <end position="162"/>
    </location>
</feature>
<evidence type="ECO:0000313" key="2">
    <source>
        <dbReference type="EMBL" id="KAA8897532.1"/>
    </source>
</evidence>